<sequence>MVATRNRNDISSKFRNYNKTQDLNDWIKNVKNKKIVKKKQTRGQDLRVLAILTRALVQAEDDLRKKQEERAMKWAQIRMRLNEPITNNHLSEDDTEVEKEKEKITNLWNCELNGIDNLINDLNQIKSQVVR</sequence>
<protein>
    <submittedName>
        <fullName evidence="1">Uncharacterized protein</fullName>
    </submittedName>
</protein>
<proteinExistence type="evidence at transcript level"/>
<organism evidence="1">
    <name type="scientific">Corethrella appendiculata</name>
    <dbReference type="NCBI Taxonomy" id="1370023"/>
    <lineage>
        <taxon>Eukaryota</taxon>
        <taxon>Metazoa</taxon>
        <taxon>Ecdysozoa</taxon>
        <taxon>Arthropoda</taxon>
        <taxon>Hexapoda</taxon>
        <taxon>Insecta</taxon>
        <taxon>Pterygota</taxon>
        <taxon>Neoptera</taxon>
        <taxon>Endopterygota</taxon>
        <taxon>Diptera</taxon>
        <taxon>Nematocera</taxon>
        <taxon>Culicoidea</taxon>
        <taxon>Chaoboridae</taxon>
        <taxon>Corethrella</taxon>
    </lineage>
</organism>
<accession>U5EP97</accession>
<reference evidence="1" key="1">
    <citation type="journal article" date="2014" name="Insect Biochem. Mol. Biol.">
        <title>An insight into the sialome of the frog biting fly, Corethrella appendiculata.</title>
        <authorList>
            <person name="Ribeiro J.M.C."/>
            <person name="Chagas A.C."/>
            <person name="Pham V.M."/>
            <person name="Lounibos L.P."/>
            <person name="Calvo E."/>
        </authorList>
    </citation>
    <scope>NUCLEOTIDE SEQUENCE</scope>
    <source>
        <tissue evidence="1">Salivary glands</tissue>
    </source>
</reference>
<evidence type="ECO:0000313" key="1">
    <source>
        <dbReference type="EMBL" id="JAB55073.1"/>
    </source>
</evidence>
<dbReference type="AlphaFoldDB" id="U5EP97"/>
<dbReference type="EMBL" id="GANO01004798">
    <property type="protein sequence ID" value="JAB55073.1"/>
    <property type="molecule type" value="mRNA"/>
</dbReference>
<name>U5EP97_9DIPT</name>